<feature type="chain" id="PRO_5044958786" description="Peptidyl-prolyl cis-trans isomerase" evidence="2">
    <location>
        <begin position="20"/>
        <end position="267"/>
    </location>
</feature>
<feature type="domain" description="PPIase cyclophilin-type" evidence="4">
    <location>
        <begin position="109"/>
        <end position="266"/>
    </location>
</feature>
<dbReference type="EC" id="5.2.1.8" evidence="2"/>
<dbReference type="InterPro" id="IPR029000">
    <property type="entry name" value="Cyclophilin-like_dom_sf"/>
</dbReference>
<dbReference type="CDD" id="cd00317">
    <property type="entry name" value="cyclophilin"/>
    <property type="match status" value="1"/>
</dbReference>
<dbReference type="EMBL" id="JAWLJX010000002">
    <property type="protein sequence ID" value="MDV6261600.1"/>
    <property type="molecule type" value="Genomic_DNA"/>
</dbReference>
<dbReference type="RefSeq" id="WP_317564146.1">
    <property type="nucleotide sequence ID" value="NZ_JAWLJX010000002.1"/>
</dbReference>
<evidence type="ECO:0000256" key="2">
    <source>
        <dbReference type="RuleBase" id="RU363019"/>
    </source>
</evidence>
<dbReference type="PROSITE" id="PS51257">
    <property type="entry name" value="PROKAR_LIPOPROTEIN"/>
    <property type="match status" value="1"/>
</dbReference>
<evidence type="ECO:0000313" key="6">
    <source>
        <dbReference type="Proteomes" id="UP001185755"/>
    </source>
</evidence>
<keyword evidence="6" id="KW-1185">Reference proteome</keyword>
<dbReference type="SUPFAM" id="SSF50891">
    <property type="entry name" value="Cyclophilin-like"/>
    <property type="match status" value="1"/>
</dbReference>
<name>A0ABU4BBP4_9NOCA</name>
<dbReference type="Proteomes" id="UP001185755">
    <property type="component" value="Unassembled WGS sequence"/>
</dbReference>
<dbReference type="Pfam" id="PF00160">
    <property type="entry name" value="Pro_isomerase"/>
    <property type="match status" value="1"/>
</dbReference>
<feature type="signal peptide" evidence="2">
    <location>
        <begin position="1"/>
        <end position="19"/>
    </location>
</feature>
<protein>
    <recommendedName>
        <fullName evidence="2">Peptidyl-prolyl cis-trans isomerase</fullName>
        <shortName evidence="2">PPIase</shortName>
        <ecNumber evidence="2">5.2.1.8</ecNumber>
    </recommendedName>
</protein>
<dbReference type="InterPro" id="IPR002130">
    <property type="entry name" value="Cyclophilin-type_PPIase_dom"/>
</dbReference>
<comment type="catalytic activity">
    <reaction evidence="2">
        <text>[protein]-peptidylproline (omega=180) = [protein]-peptidylproline (omega=0)</text>
        <dbReference type="Rhea" id="RHEA:16237"/>
        <dbReference type="Rhea" id="RHEA-COMP:10747"/>
        <dbReference type="Rhea" id="RHEA-COMP:10748"/>
        <dbReference type="ChEBI" id="CHEBI:83833"/>
        <dbReference type="ChEBI" id="CHEBI:83834"/>
        <dbReference type="EC" id="5.2.1.8"/>
    </reaction>
</comment>
<dbReference type="PRINTS" id="PR00153">
    <property type="entry name" value="CSAPPISMRASE"/>
</dbReference>
<dbReference type="PANTHER" id="PTHR45625:SF3">
    <property type="entry name" value="PEPTIDYL-PROLYL CIS-TRANS ISOMERASE B-RELATED"/>
    <property type="match status" value="1"/>
</dbReference>
<keyword evidence="2" id="KW-0732">Signal</keyword>
<keyword evidence="2 5" id="KW-0413">Isomerase</keyword>
<dbReference type="GO" id="GO:0003755">
    <property type="term" value="F:peptidyl-prolyl cis-trans isomerase activity"/>
    <property type="evidence" value="ECO:0007669"/>
    <property type="project" value="UniProtKB-EC"/>
</dbReference>
<evidence type="ECO:0000256" key="3">
    <source>
        <dbReference type="SAM" id="MobiDB-lite"/>
    </source>
</evidence>
<reference evidence="5 6" key="1">
    <citation type="submission" date="2023-10" db="EMBL/GenBank/DDBJ databases">
        <title>Development of a sustainable strategy for remediation of hydrocarbon-contaminated territories based on the waste exchange concept.</title>
        <authorList>
            <person name="Krivoruchko A."/>
        </authorList>
    </citation>
    <scope>NUCLEOTIDE SEQUENCE [LARGE SCALE GENOMIC DNA]</scope>
    <source>
        <strain evidence="5 6">IEGM 1323</strain>
    </source>
</reference>
<keyword evidence="2" id="KW-0697">Rotamase</keyword>
<feature type="region of interest" description="Disordered" evidence="3">
    <location>
        <begin position="27"/>
        <end position="50"/>
    </location>
</feature>
<evidence type="ECO:0000259" key="4">
    <source>
        <dbReference type="PROSITE" id="PS50072"/>
    </source>
</evidence>
<gene>
    <name evidence="5" type="ORF">R3P96_09635</name>
</gene>
<proteinExistence type="inferred from homology"/>
<dbReference type="PANTHER" id="PTHR45625">
    <property type="entry name" value="PEPTIDYL-PROLYL CIS-TRANS ISOMERASE-RELATED"/>
    <property type="match status" value="1"/>
</dbReference>
<sequence length="267" mass="26814">MNRTSALLIVLSATALVLAGCSSSAEPAAQPAAATPSPTSSTSAATTTQRPALDLSRFGALPAVPQPTTDTVSCSYPAETPAAKEVNPPPVDTVDVYGTVDVTLATSQGPIDITLDRTQAPCTVNSVVSLAQQGYFDGSPCHRLTTSPGLEVLQCGDPSGSGRGGPGYSFANEYPTTAYTGDPAQAENPVVYPRGTLAMANAGPDTNGSQFFLVYADSVLPPQYTVFGTISESGLATLDAIAAGGVTGGSEDGAPANPVILESATAA</sequence>
<dbReference type="InterPro" id="IPR044666">
    <property type="entry name" value="Cyclophilin_A-like"/>
</dbReference>
<organism evidence="5 6">
    <name type="scientific">Rhodococcoides yunnanense</name>
    <dbReference type="NCBI Taxonomy" id="278209"/>
    <lineage>
        <taxon>Bacteria</taxon>
        <taxon>Bacillati</taxon>
        <taxon>Actinomycetota</taxon>
        <taxon>Actinomycetes</taxon>
        <taxon>Mycobacteriales</taxon>
        <taxon>Nocardiaceae</taxon>
        <taxon>Rhodococcoides</taxon>
    </lineage>
</organism>
<dbReference type="Gene3D" id="2.40.100.10">
    <property type="entry name" value="Cyclophilin-like"/>
    <property type="match status" value="1"/>
</dbReference>
<comment type="caution">
    <text evidence="5">The sequence shown here is derived from an EMBL/GenBank/DDBJ whole genome shotgun (WGS) entry which is preliminary data.</text>
</comment>
<evidence type="ECO:0000313" key="5">
    <source>
        <dbReference type="EMBL" id="MDV6261600.1"/>
    </source>
</evidence>
<comment type="similarity">
    <text evidence="2">Belongs to the cyclophilin-type PPIase family.</text>
</comment>
<evidence type="ECO:0000256" key="1">
    <source>
        <dbReference type="ARBA" id="ARBA00002388"/>
    </source>
</evidence>
<dbReference type="PROSITE" id="PS50072">
    <property type="entry name" value="CSA_PPIASE_2"/>
    <property type="match status" value="1"/>
</dbReference>
<comment type="function">
    <text evidence="1 2">PPIases accelerate the folding of proteins. It catalyzes the cis-trans isomerization of proline imidic peptide bonds in oligopeptides.</text>
</comment>
<accession>A0ABU4BBP4</accession>